<feature type="binding site" evidence="1">
    <location>
        <position position="10"/>
    </location>
    <ligand>
        <name>Zn(2+)</name>
        <dbReference type="ChEBI" id="CHEBI:29105"/>
    </ligand>
</feature>
<dbReference type="SUPFAM" id="SSF57716">
    <property type="entry name" value="Glucocorticoid receptor-like (DNA-binding domain)"/>
    <property type="match status" value="1"/>
</dbReference>
<dbReference type="AlphaFoldDB" id="A0A310S815"/>
<dbReference type="OrthoDB" id="3437960at2759"/>
<dbReference type="Gene3D" id="3.40.1800.20">
    <property type="match status" value="1"/>
</dbReference>
<keyword evidence="1" id="KW-0862">Zinc</keyword>
<dbReference type="PROSITE" id="PS51915">
    <property type="entry name" value="ZAD"/>
    <property type="match status" value="1"/>
</dbReference>
<reference evidence="4 5" key="1">
    <citation type="submission" date="2015-07" db="EMBL/GenBank/DDBJ databases">
        <title>The genome of Eufriesea mexicana.</title>
        <authorList>
            <person name="Pan H."/>
            <person name="Kapheim K."/>
        </authorList>
    </citation>
    <scope>NUCLEOTIDE SEQUENCE [LARGE SCALE GENOMIC DNA]</scope>
    <source>
        <strain evidence="4">0111107269</strain>
        <tissue evidence="4">Whole body</tissue>
    </source>
</reference>
<sequence length="548" mass="62312">METLESSRVCRLCGKQSGISINIFDKNENHVKKINAILPVMVHEMDLLPKHMCHRCSYKLEEFHKFYVDCLKTDADLKSQLSWMRKEDSKERVGVPMVHIENIKIKVEPPDCDIYDINPMVSDVDYINSMNSVAFPVNGVQSNNISDRITYTAYARCGCYCDKADQSNQTIPTNYENNISRCSRINDVRPGNNDCVNKSQTVKGDLLTNNTLEQQSNLVRLVNEVKDSRRIRQTSSGLSLAKSKPTKANKKAARGTIVRNLRPRKGSVDYVGVRKKLPAFLPSRNENKSKTVETKMSVSTGFDVTQIKMEKLDNFEGRILRPRKGTIDYIGPKRKYSRSNKNQRLQNDEHQVDKTKLKNSIQLGIKEEQLSDLEDLVLDESVSAAMLSLTDQIDALPNDYDVNVQNGRDNHNTLNHALHTGNFSIAKWKPLRNVSKSKLKSGKIGLNRISGMNYSPKYLRSQDACLRSGKIRKLDNVNVSVRKLRRSLRNLIDRSKTTSKALMKTIRGTVTAKMSTSVKMIDIKHYCEECNTSFANKELFKLHACYGH</sequence>
<feature type="region of interest" description="Disordered" evidence="2">
    <location>
        <begin position="233"/>
        <end position="253"/>
    </location>
</feature>
<feature type="domain" description="ZAD" evidence="3">
    <location>
        <begin position="8"/>
        <end position="80"/>
    </location>
</feature>
<dbReference type="Pfam" id="PF07776">
    <property type="entry name" value="zf-AD"/>
    <property type="match status" value="1"/>
</dbReference>
<dbReference type="PANTHER" id="PTHR39942:SF1">
    <property type="entry name" value="BCDNA.LD26519-RELATED"/>
    <property type="match status" value="1"/>
</dbReference>
<proteinExistence type="predicted"/>
<feature type="binding site" evidence="1">
    <location>
        <position position="13"/>
    </location>
    <ligand>
        <name>Zn(2+)</name>
        <dbReference type="ChEBI" id="CHEBI:29105"/>
    </ligand>
</feature>
<dbReference type="EMBL" id="KQ764883">
    <property type="protein sequence ID" value="OAD54271.1"/>
    <property type="molecule type" value="Genomic_DNA"/>
</dbReference>
<keyword evidence="1" id="KW-0479">Metal-binding</keyword>
<organism evidence="4 5">
    <name type="scientific">Eufriesea mexicana</name>
    <dbReference type="NCBI Taxonomy" id="516756"/>
    <lineage>
        <taxon>Eukaryota</taxon>
        <taxon>Metazoa</taxon>
        <taxon>Ecdysozoa</taxon>
        <taxon>Arthropoda</taxon>
        <taxon>Hexapoda</taxon>
        <taxon>Insecta</taxon>
        <taxon>Pterygota</taxon>
        <taxon>Neoptera</taxon>
        <taxon>Endopterygota</taxon>
        <taxon>Hymenoptera</taxon>
        <taxon>Apocrita</taxon>
        <taxon>Aculeata</taxon>
        <taxon>Apoidea</taxon>
        <taxon>Anthophila</taxon>
        <taxon>Apidae</taxon>
        <taxon>Eufriesea</taxon>
    </lineage>
</organism>
<evidence type="ECO:0000313" key="5">
    <source>
        <dbReference type="Proteomes" id="UP000250275"/>
    </source>
</evidence>
<protein>
    <recommendedName>
        <fullName evidence="3">ZAD domain-containing protein</fullName>
    </recommendedName>
</protein>
<feature type="binding site" evidence="1">
    <location>
        <position position="56"/>
    </location>
    <ligand>
        <name>Zn(2+)</name>
        <dbReference type="ChEBI" id="CHEBI:29105"/>
    </ligand>
</feature>
<evidence type="ECO:0000256" key="2">
    <source>
        <dbReference type="SAM" id="MobiDB-lite"/>
    </source>
</evidence>
<accession>A0A310S815</accession>
<dbReference type="InterPro" id="IPR012934">
    <property type="entry name" value="Znf_AD"/>
</dbReference>
<evidence type="ECO:0000256" key="1">
    <source>
        <dbReference type="PROSITE-ProRule" id="PRU01263"/>
    </source>
</evidence>
<name>A0A310S815_9HYME</name>
<dbReference type="GO" id="GO:0005634">
    <property type="term" value="C:nucleus"/>
    <property type="evidence" value="ECO:0007669"/>
    <property type="project" value="InterPro"/>
</dbReference>
<feature type="binding site" evidence="1">
    <location>
        <position position="53"/>
    </location>
    <ligand>
        <name>Zn(2+)</name>
        <dbReference type="ChEBI" id="CHEBI:29105"/>
    </ligand>
</feature>
<dbReference type="InterPro" id="IPR013087">
    <property type="entry name" value="Znf_C2H2_type"/>
</dbReference>
<dbReference type="GO" id="GO:0008270">
    <property type="term" value="F:zinc ion binding"/>
    <property type="evidence" value="ECO:0007669"/>
    <property type="project" value="UniProtKB-UniRule"/>
</dbReference>
<keyword evidence="1" id="KW-0863">Zinc-finger</keyword>
<dbReference type="Proteomes" id="UP000250275">
    <property type="component" value="Unassembled WGS sequence"/>
</dbReference>
<keyword evidence="5" id="KW-1185">Reference proteome</keyword>
<feature type="compositionally biased region" description="Basic residues" evidence="2">
    <location>
        <begin position="244"/>
        <end position="253"/>
    </location>
</feature>
<dbReference type="PROSITE" id="PS00028">
    <property type="entry name" value="ZINC_FINGER_C2H2_1"/>
    <property type="match status" value="1"/>
</dbReference>
<gene>
    <name evidence="4" type="ORF">WN48_08104</name>
</gene>
<evidence type="ECO:0000259" key="3">
    <source>
        <dbReference type="PROSITE" id="PS51915"/>
    </source>
</evidence>
<dbReference type="PANTHER" id="PTHR39942">
    <property type="entry name" value="BCDNA.LD26519-RELATED"/>
    <property type="match status" value="1"/>
</dbReference>
<dbReference type="SMART" id="SM00868">
    <property type="entry name" value="zf-AD"/>
    <property type="match status" value="1"/>
</dbReference>
<evidence type="ECO:0000313" key="4">
    <source>
        <dbReference type="EMBL" id="OAD54271.1"/>
    </source>
</evidence>